<organism evidence="1 2">
    <name type="scientific">Artemisia annua</name>
    <name type="common">Sweet wormwood</name>
    <dbReference type="NCBI Taxonomy" id="35608"/>
    <lineage>
        <taxon>Eukaryota</taxon>
        <taxon>Viridiplantae</taxon>
        <taxon>Streptophyta</taxon>
        <taxon>Embryophyta</taxon>
        <taxon>Tracheophyta</taxon>
        <taxon>Spermatophyta</taxon>
        <taxon>Magnoliopsida</taxon>
        <taxon>eudicotyledons</taxon>
        <taxon>Gunneridae</taxon>
        <taxon>Pentapetalae</taxon>
        <taxon>asterids</taxon>
        <taxon>campanulids</taxon>
        <taxon>Asterales</taxon>
        <taxon>Asteraceae</taxon>
        <taxon>Asteroideae</taxon>
        <taxon>Anthemideae</taxon>
        <taxon>Artemisiinae</taxon>
        <taxon>Artemisia</taxon>
    </lineage>
</organism>
<dbReference type="OrthoDB" id="1065058at2759"/>
<keyword evidence="2" id="KW-1185">Reference proteome</keyword>
<sequence length="281" mass="32961">MVLQILSKISDLKTLCICELVSKRFYRTVLQVESISFTSVIDPIVIPPNMKLDVSVSFTLLMPFESAILSLKKFKRVKSLNIQLLSSFNNPLLFKWTIKFDNKLNSFVFFSTDYVYKDLYPKTERDCMELRDTKYKTVSRYFVDAWISHCMLLQCCIENLPLLENISITDLGKKRTISYSRERIIAMRNILTLPYEKFKHKLLIPEHWDEYYTSFLELPISGYVMDGVTFTVRARDDLHNNLCLLSTDILDDDLVGDKEEAAYNEAIKKMSELLEKFRAWM</sequence>
<dbReference type="PANTHER" id="PTHR31215">
    <property type="entry name" value="OS05G0510400 PROTEIN-RELATED"/>
    <property type="match status" value="1"/>
</dbReference>
<protein>
    <submittedName>
        <fullName evidence="1">F-box domain, Leucine-rich repeat domain, L domain-like protein</fullName>
    </submittedName>
</protein>
<gene>
    <name evidence="1" type="ORF">CTI12_AA231250</name>
</gene>
<accession>A0A2U1NTE7</accession>
<reference evidence="1 2" key="1">
    <citation type="journal article" date="2018" name="Mol. Plant">
        <title>The genome of Artemisia annua provides insight into the evolution of Asteraceae family and artemisinin biosynthesis.</title>
        <authorList>
            <person name="Shen Q."/>
            <person name="Zhang L."/>
            <person name="Liao Z."/>
            <person name="Wang S."/>
            <person name="Yan T."/>
            <person name="Shi P."/>
            <person name="Liu M."/>
            <person name="Fu X."/>
            <person name="Pan Q."/>
            <person name="Wang Y."/>
            <person name="Lv Z."/>
            <person name="Lu X."/>
            <person name="Zhang F."/>
            <person name="Jiang W."/>
            <person name="Ma Y."/>
            <person name="Chen M."/>
            <person name="Hao X."/>
            <person name="Li L."/>
            <person name="Tang Y."/>
            <person name="Lv G."/>
            <person name="Zhou Y."/>
            <person name="Sun X."/>
            <person name="Brodelius P.E."/>
            <person name="Rose J.K.C."/>
            <person name="Tang K."/>
        </authorList>
    </citation>
    <scope>NUCLEOTIDE SEQUENCE [LARGE SCALE GENOMIC DNA]</scope>
    <source>
        <strain evidence="2">cv. Huhao1</strain>
        <tissue evidence="1">Leaf</tissue>
    </source>
</reference>
<comment type="caution">
    <text evidence="1">The sequence shown here is derived from an EMBL/GenBank/DDBJ whole genome shotgun (WGS) entry which is preliminary data.</text>
</comment>
<name>A0A2U1NTE7_ARTAN</name>
<dbReference type="EMBL" id="PKPP01002222">
    <property type="protein sequence ID" value="PWA76795.1"/>
    <property type="molecule type" value="Genomic_DNA"/>
</dbReference>
<evidence type="ECO:0000313" key="1">
    <source>
        <dbReference type="EMBL" id="PWA76795.1"/>
    </source>
</evidence>
<dbReference type="AlphaFoldDB" id="A0A2U1NTE7"/>
<evidence type="ECO:0000313" key="2">
    <source>
        <dbReference type="Proteomes" id="UP000245207"/>
    </source>
</evidence>
<dbReference type="Proteomes" id="UP000245207">
    <property type="component" value="Unassembled WGS sequence"/>
</dbReference>
<proteinExistence type="predicted"/>
<dbReference type="InterPro" id="IPR044809">
    <property type="entry name" value="AUF1-like"/>
</dbReference>